<dbReference type="InterPro" id="IPR051029">
    <property type="entry name" value="mRNA_Capping_Enz/RNA_Phosphat"/>
</dbReference>
<dbReference type="EMBL" id="JNBR01000490">
    <property type="protein sequence ID" value="OQR91942.1"/>
    <property type="molecule type" value="Genomic_DNA"/>
</dbReference>
<dbReference type="GO" id="GO:0004725">
    <property type="term" value="F:protein tyrosine phosphatase activity"/>
    <property type="evidence" value="ECO:0007669"/>
    <property type="project" value="UniProtKB-EC"/>
</dbReference>
<reference evidence="5 6" key="1">
    <citation type="journal article" date="2014" name="Genome Biol. Evol.">
        <title>The secreted proteins of Achlya hypogyna and Thraustotheca clavata identify the ancestral oomycete secretome and reveal gene acquisitions by horizontal gene transfer.</title>
        <authorList>
            <person name="Misner I."/>
            <person name="Blouin N."/>
            <person name="Leonard G."/>
            <person name="Richards T.A."/>
            <person name="Lane C.E."/>
        </authorList>
    </citation>
    <scope>NUCLEOTIDE SEQUENCE [LARGE SCALE GENOMIC DNA]</scope>
    <source>
        <strain evidence="5 6">ATCC 48635</strain>
    </source>
</reference>
<dbReference type="OrthoDB" id="200924at2759"/>
<dbReference type="STRING" id="1202772.A0A1V9Z224"/>
<dbReference type="InterPro" id="IPR000340">
    <property type="entry name" value="Dual-sp_phosphatase_cat-dom"/>
</dbReference>
<feature type="domain" description="Rhodanese" evidence="4">
    <location>
        <begin position="517"/>
        <end position="602"/>
    </location>
</feature>
<feature type="compositionally biased region" description="Basic and acidic residues" evidence="2">
    <location>
        <begin position="435"/>
        <end position="449"/>
    </location>
</feature>
<dbReference type="InterPro" id="IPR000387">
    <property type="entry name" value="Tyr_Pase_dom"/>
</dbReference>
<dbReference type="GO" id="GO:0004484">
    <property type="term" value="F:mRNA guanylyltransferase activity"/>
    <property type="evidence" value="ECO:0007669"/>
    <property type="project" value="TreeGrafter"/>
</dbReference>
<accession>A0A1V9Z224</accession>
<name>A0A1V9Z224_ACHHY</name>
<keyword evidence="6" id="KW-1185">Reference proteome</keyword>
<gene>
    <name evidence="5" type="ORF">ACHHYP_04185</name>
</gene>
<dbReference type="PROSITE" id="PS50056">
    <property type="entry name" value="TYR_PHOSPHATASE_2"/>
    <property type="match status" value="2"/>
</dbReference>
<dbReference type="Proteomes" id="UP000243579">
    <property type="component" value="Unassembled WGS sequence"/>
</dbReference>
<dbReference type="InterPro" id="IPR029021">
    <property type="entry name" value="Prot-tyrosine_phosphatase-like"/>
</dbReference>
<proteinExistence type="predicted"/>
<protein>
    <recommendedName>
        <fullName evidence="1">protein-tyrosine-phosphatase</fullName>
        <ecNumber evidence="1">3.1.3.48</ecNumber>
    </recommendedName>
</protein>
<evidence type="ECO:0000259" key="3">
    <source>
        <dbReference type="PROSITE" id="PS50056"/>
    </source>
</evidence>
<evidence type="ECO:0000313" key="5">
    <source>
        <dbReference type="EMBL" id="OQR91942.1"/>
    </source>
</evidence>
<dbReference type="EC" id="3.1.3.48" evidence="1"/>
<feature type="region of interest" description="Disordered" evidence="2">
    <location>
        <begin position="219"/>
        <end position="246"/>
    </location>
</feature>
<feature type="domain" description="Tyrosine specific protein phosphatases" evidence="3">
    <location>
        <begin position="339"/>
        <end position="395"/>
    </location>
</feature>
<dbReference type="Pfam" id="PF00782">
    <property type="entry name" value="DSPc"/>
    <property type="match status" value="1"/>
</dbReference>
<evidence type="ECO:0000259" key="4">
    <source>
        <dbReference type="PROSITE" id="PS50206"/>
    </source>
</evidence>
<sequence>MKPPEHWDDVPKMGGCIPVGTHPGSTAQIVCARVPLDEKYCVAQRHVWTPFDLLETCFEQKQSVHMVIDLTNTFKYYDGQREFHERNVEYVKMKVEGFADVPSESIVRRFIKVLTEWDKCLIAENHKSDYAPVAVVHCTHGLNRTGYLVVRYLIEAKGLSVKEALAEFAAARPPGLIKHMYVTKLYEMFSQTHELELPVLPAWAQKKYDRSQAQLARADKFARTEDDSAPDAGKKKRQRERKRFPDHWTEVAPMGNVVAGTNFLPLRTPLDVADKEPHIWRPADFIAAQAAAGHDVRLAIDLSDADEHYEHYEQLPDGLAREKLVLEGRDGCPSPRDVDTFLAMVATFEETSVGHIAVHSALGLNRTGFLIVCYLVRVKRVPLAQALEAFAVARPPGIFRPACIDALHALFAPESPKVYPELPAWATSRSRRKHDKEAEGPRLAEHPPSWDDLPTMGAPIVAETAAGFVHLLPMKTLLDDRFVGGHSWGPADFAAFHAAAPVDAVVCVDDRGQFYEPTALPVPYFNLRVRSRHVPREDEVALFVAFVAETMAAKAEGPVRIVVHCTVGSRSAYLILHYLTRQAGMQLDDALAKYQAAYPPGPIVKAMLNRLQFVSKRSSPDVAAADVASLDLRTDGVDNDGKE</sequence>
<dbReference type="PANTHER" id="PTHR10367">
    <property type="entry name" value="MRNA-CAPPING ENZYME"/>
    <property type="match status" value="1"/>
</dbReference>
<dbReference type="AlphaFoldDB" id="A0A1V9Z224"/>
<dbReference type="PANTHER" id="PTHR10367:SF17">
    <property type="entry name" value="MRNA-CAPPING ENZYME"/>
    <property type="match status" value="1"/>
</dbReference>
<comment type="caution">
    <text evidence="5">The sequence shown here is derived from an EMBL/GenBank/DDBJ whole genome shotgun (WGS) entry which is preliminary data.</text>
</comment>
<feature type="region of interest" description="Disordered" evidence="2">
    <location>
        <begin position="429"/>
        <end position="449"/>
    </location>
</feature>
<evidence type="ECO:0000313" key="6">
    <source>
        <dbReference type="Proteomes" id="UP000243579"/>
    </source>
</evidence>
<dbReference type="Gene3D" id="3.90.190.10">
    <property type="entry name" value="Protein tyrosine phosphatase superfamily"/>
    <property type="match status" value="3"/>
</dbReference>
<dbReference type="PROSITE" id="PS00383">
    <property type="entry name" value="TYR_PHOSPHATASE_1"/>
    <property type="match status" value="1"/>
</dbReference>
<dbReference type="InterPro" id="IPR001763">
    <property type="entry name" value="Rhodanese-like_dom"/>
</dbReference>
<feature type="domain" description="Tyrosine specific protein phosphatases" evidence="3">
    <location>
        <begin position="108"/>
        <end position="173"/>
    </location>
</feature>
<evidence type="ECO:0000256" key="1">
    <source>
        <dbReference type="ARBA" id="ARBA00013064"/>
    </source>
</evidence>
<dbReference type="PROSITE" id="PS50206">
    <property type="entry name" value="RHODANESE_3"/>
    <property type="match status" value="1"/>
</dbReference>
<organism evidence="5 6">
    <name type="scientific">Achlya hypogyna</name>
    <name type="common">Oomycete</name>
    <name type="synonym">Protoachlya hypogyna</name>
    <dbReference type="NCBI Taxonomy" id="1202772"/>
    <lineage>
        <taxon>Eukaryota</taxon>
        <taxon>Sar</taxon>
        <taxon>Stramenopiles</taxon>
        <taxon>Oomycota</taxon>
        <taxon>Saprolegniomycetes</taxon>
        <taxon>Saprolegniales</taxon>
        <taxon>Achlyaceae</taxon>
        <taxon>Achlya</taxon>
    </lineage>
</organism>
<dbReference type="SUPFAM" id="SSF52799">
    <property type="entry name" value="(Phosphotyrosine protein) phosphatases II"/>
    <property type="match status" value="3"/>
</dbReference>
<dbReference type="InterPro" id="IPR016130">
    <property type="entry name" value="Tyr_Pase_AS"/>
</dbReference>
<dbReference type="FunFam" id="3.90.190.10:FF:000256">
    <property type="entry name" value="mRNA capping enzyme, C-terminal domain containing protein"/>
    <property type="match status" value="1"/>
</dbReference>
<dbReference type="GO" id="GO:0006370">
    <property type="term" value="P:7-methylguanosine mRNA capping"/>
    <property type="evidence" value="ECO:0007669"/>
    <property type="project" value="TreeGrafter"/>
</dbReference>
<evidence type="ECO:0000256" key="2">
    <source>
        <dbReference type="SAM" id="MobiDB-lite"/>
    </source>
</evidence>